<evidence type="ECO:0000313" key="16">
    <source>
        <dbReference type="Proteomes" id="UP000604046"/>
    </source>
</evidence>
<dbReference type="InterPro" id="IPR017871">
    <property type="entry name" value="ABC_transporter-like_CS"/>
</dbReference>
<evidence type="ECO:0000256" key="1">
    <source>
        <dbReference type="ARBA" id="ARBA00004141"/>
    </source>
</evidence>
<dbReference type="InterPro" id="IPR027417">
    <property type="entry name" value="P-loop_NTPase"/>
</dbReference>
<dbReference type="PANTHER" id="PTHR43394:SF27">
    <property type="entry name" value="ATP-DEPENDENT TRANSLOCASE ABCB1-LIKE"/>
    <property type="match status" value="1"/>
</dbReference>
<evidence type="ECO:0000256" key="6">
    <source>
        <dbReference type="ARBA" id="ARBA00022741"/>
    </source>
</evidence>
<keyword evidence="6" id="KW-0547">Nucleotide-binding</keyword>
<feature type="transmembrane region" description="Helical" evidence="12">
    <location>
        <begin position="993"/>
        <end position="1014"/>
    </location>
</feature>
<dbReference type="PROSITE" id="PS50893">
    <property type="entry name" value="ABC_TRANSPORTER_2"/>
    <property type="match status" value="2"/>
</dbReference>
<dbReference type="PROSITE" id="PS00211">
    <property type="entry name" value="ABC_TRANSPORTER_1"/>
    <property type="match status" value="1"/>
</dbReference>
<name>A0A812S761_9DINO</name>
<comment type="caution">
    <text evidence="15">The sequence shown here is derived from an EMBL/GenBank/DDBJ whole genome shotgun (WGS) entry which is preliminary data.</text>
</comment>
<feature type="transmembrane region" description="Helical" evidence="12">
    <location>
        <begin position="963"/>
        <end position="987"/>
    </location>
</feature>
<feature type="domain" description="ABC transporter" evidence="13">
    <location>
        <begin position="1054"/>
        <end position="1289"/>
    </location>
</feature>
<feature type="domain" description="ABC transmembrane type-1" evidence="14">
    <location>
        <begin position="85"/>
        <end position="374"/>
    </location>
</feature>
<keyword evidence="5" id="KW-0677">Repeat</keyword>
<dbReference type="PANTHER" id="PTHR43394">
    <property type="entry name" value="ATP-DEPENDENT PERMEASE MDL1, MITOCHONDRIAL"/>
    <property type="match status" value="1"/>
</dbReference>
<evidence type="ECO:0000256" key="8">
    <source>
        <dbReference type="ARBA" id="ARBA00022967"/>
    </source>
</evidence>
<evidence type="ECO:0000259" key="13">
    <source>
        <dbReference type="PROSITE" id="PS50893"/>
    </source>
</evidence>
<feature type="transmembrane region" description="Helical" evidence="12">
    <location>
        <begin position="726"/>
        <end position="753"/>
    </location>
</feature>
<keyword evidence="10 12" id="KW-0472">Membrane</keyword>
<dbReference type="SUPFAM" id="SSF52540">
    <property type="entry name" value="P-loop containing nucleoside triphosphate hydrolases"/>
    <property type="match status" value="2"/>
</dbReference>
<proteinExistence type="inferred from homology"/>
<dbReference type="InterPro" id="IPR011527">
    <property type="entry name" value="ABC1_TM_dom"/>
</dbReference>
<dbReference type="FunFam" id="3.40.50.300:FF:000479">
    <property type="entry name" value="Multidrug resistance protein 1A"/>
    <property type="match status" value="2"/>
</dbReference>
<evidence type="ECO:0000259" key="14">
    <source>
        <dbReference type="PROSITE" id="PS50929"/>
    </source>
</evidence>
<feature type="transmembrane region" description="Helical" evidence="12">
    <location>
        <begin position="874"/>
        <end position="895"/>
    </location>
</feature>
<dbReference type="OrthoDB" id="6500128at2759"/>
<dbReference type="GO" id="GO:0005524">
    <property type="term" value="F:ATP binding"/>
    <property type="evidence" value="ECO:0007669"/>
    <property type="project" value="UniProtKB-KW"/>
</dbReference>
<feature type="transmembrane region" description="Helical" evidence="12">
    <location>
        <begin position="773"/>
        <end position="799"/>
    </location>
</feature>
<dbReference type="CDD" id="cd18577">
    <property type="entry name" value="ABC_6TM_Pgp_ABCB1_D1_like"/>
    <property type="match status" value="1"/>
</dbReference>
<dbReference type="InterPro" id="IPR003439">
    <property type="entry name" value="ABC_transporter-like_ATP-bd"/>
</dbReference>
<comment type="subcellular location">
    <subcellularLocation>
        <location evidence="1">Membrane</location>
        <topology evidence="1">Multi-pass membrane protein</topology>
    </subcellularLocation>
</comment>
<dbReference type="InterPro" id="IPR003593">
    <property type="entry name" value="AAA+_ATPase"/>
</dbReference>
<feature type="domain" description="ABC transmembrane type-1" evidence="14">
    <location>
        <begin position="730"/>
        <end position="1019"/>
    </location>
</feature>
<evidence type="ECO:0000256" key="5">
    <source>
        <dbReference type="ARBA" id="ARBA00022737"/>
    </source>
</evidence>
<organism evidence="15 16">
    <name type="scientific">Symbiodinium natans</name>
    <dbReference type="NCBI Taxonomy" id="878477"/>
    <lineage>
        <taxon>Eukaryota</taxon>
        <taxon>Sar</taxon>
        <taxon>Alveolata</taxon>
        <taxon>Dinophyceae</taxon>
        <taxon>Suessiales</taxon>
        <taxon>Symbiodiniaceae</taxon>
        <taxon>Symbiodinium</taxon>
    </lineage>
</organism>
<feature type="transmembrane region" description="Helical" evidence="12">
    <location>
        <begin position="318"/>
        <end position="336"/>
    </location>
</feature>
<dbReference type="GO" id="GO:0015421">
    <property type="term" value="F:ABC-type oligopeptide transporter activity"/>
    <property type="evidence" value="ECO:0007669"/>
    <property type="project" value="TreeGrafter"/>
</dbReference>
<dbReference type="InterPro" id="IPR036640">
    <property type="entry name" value="ABC1_TM_sf"/>
</dbReference>
<dbReference type="SUPFAM" id="SSF90123">
    <property type="entry name" value="ABC transporter transmembrane region"/>
    <property type="match status" value="2"/>
</dbReference>
<keyword evidence="9 12" id="KW-1133">Transmembrane helix</keyword>
<comment type="similarity">
    <text evidence="2">Belongs to the ABC transporter superfamily. ABCB family. Multidrug resistance exporter (TC 3.A.1.201) subfamily.</text>
</comment>
<dbReference type="GO" id="GO:0016887">
    <property type="term" value="F:ATP hydrolysis activity"/>
    <property type="evidence" value="ECO:0007669"/>
    <property type="project" value="InterPro"/>
</dbReference>
<dbReference type="Gene3D" id="3.40.50.300">
    <property type="entry name" value="P-loop containing nucleotide triphosphate hydrolases"/>
    <property type="match status" value="2"/>
</dbReference>
<feature type="transmembrane region" description="Helical" evidence="12">
    <location>
        <begin position="196"/>
        <end position="215"/>
    </location>
</feature>
<accession>A0A812S761</accession>
<keyword evidence="4 12" id="KW-0812">Transmembrane</keyword>
<dbReference type="InterPro" id="IPR039421">
    <property type="entry name" value="Type_1_exporter"/>
</dbReference>
<gene>
    <name evidence="15" type="primary">Abcb5</name>
    <name evidence="15" type="ORF">SNAT2548_LOCUS25805</name>
</gene>
<evidence type="ECO:0000256" key="2">
    <source>
        <dbReference type="ARBA" id="ARBA00007577"/>
    </source>
</evidence>
<dbReference type="GO" id="GO:0005743">
    <property type="term" value="C:mitochondrial inner membrane"/>
    <property type="evidence" value="ECO:0007669"/>
    <property type="project" value="TreeGrafter"/>
</dbReference>
<dbReference type="Pfam" id="PF00005">
    <property type="entry name" value="ABC_tran"/>
    <property type="match status" value="2"/>
</dbReference>
<feature type="transmembrane region" description="Helical" evidence="12">
    <location>
        <begin position="81"/>
        <end position="104"/>
    </location>
</feature>
<dbReference type="GO" id="GO:0090374">
    <property type="term" value="P:oligopeptide export from mitochondrion"/>
    <property type="evidence" value="ECO:0007669"/>
    <property type="project" value="TreeGrafter"/>
</dbReference>
<evidence type="ECO:0000256" key="4">
    <source>
        <dbReference type="ARBA" id="ARBA00022692"/>
    </source>
</evidence>
<evidence type="ECO:0000256" key="9">
    <source>
        <dbReference type="ARBA" id="ARBA00022989"/>
    </source>
</evidence>
<evidence type="ECO:0000256" key="7">
    <source>
        <dbReference type="ARBA" id="ARBA00022840"/>
    </source>
</evidence>
<dbReference type="PROSITE" id="PS50929">
    <property type="entry name" value="ABC_TM1F"/>
    <property type="match status" value="2"/>
</dbReference>
<keyword evidence="3" id="KW-0813">Transport</keyword>
<sequence>MAAERAAVTETSESSEQVMPVLLGREHREHAMDSMDDVEMGKLAKVEQRVRRDDRKSTSNSIDSIDNIAAVTTHLKCCEKIVLGIGVVCALAQGVSTPAIAMFTADSITTMTVDDADKEHMLNLMAPTLIKIAVLAAIQFLLAFGWQLCLAWAAARQANRWHCSFVASILSLDVSWYDEHDPAGVAAKLETDIANVYSFMCTGLGYLIASIAQLIGGLSLAFATGWQLALVVSATIPMLMCLGHRLGKEIEHQTFDQQRDFARASAVAEESLMAIRTVAAFGGEKAESARFEKELVSAKFGGIRSGAKIGAAWGGLNFFYSCLYGLSLFFGGHVLLANESFGFDPSQIVTVMIAMLVGVTGLSSFSGFAPMMAKAVVSAKAMKEVITAERVIERPLFTREALPEQLRTVDTIEFRSVSFRYPTRLEKWVLQDFSFRAEKGQKIAFAGESGSGKSTTIQLLERFYDPCGGEVLVNGIHLSQVPVKAWRKLIGYVGQEPVLFATSAMQNLKAGDDSISDEQAMEAAKAAQIYDTLMGLPDKFDTFVGSGGGLLSGGQRQRLAIARALAKNPQILLLDEATSALDNESERMVQATLESLNTVMGRSITTISIAHRLTTIKGSDIIYVLKDGRCCEQGSHDELMERQGEYYSMAKLQQAKGEENKDETRNEVVVPCPQAAKVGKQQSMNFRRSSSALSFFEKALALDENGQANAPRIWCRLLGLMKVYWWVWPLAFLIIIAEAAAMPLEAVFFNLGIMSLFEGATQGLEVMYPKLDLAVLSLVLVGLGSGLAVLCQNSLFTYIQESLCMVLRQAAFASTVRMDMAFFDAPENQTASILVSLERHMNRVGQMLGIQLGNSAGAIFTCILSVGFSFYGSWVLALVLLGLLPICGFLGLAMADCAARVDPMQESRYAKVGKLTGEAATSIRTVRALGAEEHTLGILEESMTYVCDANAAKSWKLGLSLGLNLMLIQVIYLTGFLLSAMCIQFWNFDAYEVLLTLFCVVFGVSSVSSIVQYIPDSASGHQAAMEVFRLIDQVSKIDATQPTGRIETFGDGSIQFRNLQFWYPHRPEVQVLTKLNFTIQKGQSVALVGFSGSGKSTIIQLLQRFYDPQAGSIRVGGHDLRDLNVAWWRKQLGIVGQEPVLFDMSLEDNVKYGHPEATEQEVQDAARAANMDYIFSGAVKWTDRVGLRGEKLSGGQKQRCAIARALLRKPQFMLLDEATSALDSTSERLVQQAMQEARVGKTTITVAHRLSTIQNSDKIFVLSNGQLVESGTYQELIAMDGNFAKLAARRQLTVPSPRIVSFALQKARRDTRISLPDETSYSCPCFRELWSSLSGAQAEALAEHCPEAAEVSALLWSTTQALSACWFGMPRHTDEAPSPGSQRLEVAWRALHSLCDEREFMERLSLNLVNEHGGGAWSRPFWQPLAGAPPLDNAAAFASSARATTLFPTLARTELWRLAFLDWASFVQGTEEAWPGGSTLHWLQEQEEPPRPNISDGCDALYYVGFSLEVNLDWLVLAVSMSSYLGNRGWDGCYLTGSVEQLLADSRGTPAEFSCIIRQHAAALRFCVRHYAIFEDGTGIPPPDPESMRHFEQWGGKVPRELLRPWRPCAAFGQLRCPAGSRELLRAWDGGRLPGHLASTQAGQSALKGPEERSLARWLVRRSAAGAGNSLCFAQSRLEKGFSFDRCCEEPTDKCFDGKLLTYVCRAEMCDRAGPKMGDEANEEAGGYFSWLAGAVTGSSGEIAQHQDVLIEAAPGETITTWHNLRRPTERIKADRYATQMLALDRVITNWRARTIDKKDALVHCDHILENIKAIGSLDGETARNILTYRGIDDARRQELQAAYRELKQVCGHKVPTWASEDSPRKRAACC</sequence>
<evidence type="ECO:0000313" key="15">
    <source>
        <dbReference type="EMBL" id="CAE7463118.1"/>
    </source>
</evidence>
<dbReference type="EMBL" id="CAJNDS010002410">
    <property type="protein sequence ID" value="CAE7463118.1"/>
    <property type="molecule type" value="Genomic_DNA"/>
</dbReference>
<evidence type="ECO:0000256" key="12">
    <source>
        <dbReference type="SAM" id="Phobius"/>
    </source>
</evidence>
<dbReference type="Gene3D" id="1.20.1560.10">
    <property type="entry name" value="ABC transporter type 1, transmembrane domain"/>
    <property type="match status" value="1"/>
</dbReference>
<dbReference type="SMART" id="SM00382">
    <property type="entry name" value="AAA"/>
    <property type="match status" value="2"/>
</dbReference>
<keyword evidence="8" id="KW-1278">Translocase</keyword>
<keyword evidence="11" id="KW-0325">Glycoprotein</keyword>
<evidence type="ECO:0000256" key="11">
    <source>
        <dbReference type="ARBA" id="ARBA00023180"/>
    </source>
</evidence>
<feature type="transmembrane region" description="Helical" evidence="12">
    <location>
        <begin position="348"/>
        <end position="373"/>
    </location>
</feature>
<keyword evidence="7" id="KW-0067">ATP-binding</keyword>
<dbReference type="Pfam" id="PF00664">
    <property type="entry name" value="ABC_membrane"/>
    <property type="match status" value="2"/>
</dbReference>
<feature type="domain" description="ABC transporter" evidence="13">
    <location>
        <begin position="412"/>
        <end position="652"/>
    </location>
</feature>
<evidence type="ECO:0000256" key="3">
    <source>
        <dbReference type="ARBA" id="ARBA00022448"/>
    </source>
</evidence>
<evidence type="ECO:0000256" key="10">
    <source>
        <dbReference type="ARBA" id="ARBA00023136"/>
    </source>
</evidence>
<keyword evidence="16" id="KW-1185">Reference proteome</keyword>
<dbReference type="Proteomes" id="UP000604046">
    <property type="component" value="Unassembled WGS sequence"/>
</dbReference>
<reference evidence="15" key="1">
    <citation type="submission" date="2021-02" db="EMBL/GenBank/DDBJ databases">
        <authorList>
            <person name="Dougan E. K."/>
            <person name="Rhodes N."/>
            <person name="Thang M."/>
            <person name="Chan C."/>
        </authorList>
    </citation>
    <scope>NUCLEOTIDE SEQUENCE</scope>
</reference>
<protein>
    <submittedName>
        <fullName evidence="15">Abcb5 protein</fullName>
    </submittedName>
</protein>
<feature type="transmembrane region" description="Helical" evidence="12">
    <location>
        <begin position="221"/>
        <end position="242"/>
    </location>
</feature>
<feature type="transmembrane region" description="Helical" evidence="12">
    <location>
        <begin position="124"/>
        <end position="155"/>
    </location>
</feature>
<dbReference type="CDD" id="cd03249">
    <property type="entry name" value="ABC_MTABC3_MDL1_MDL2"/>
    <property type="match status" value="1"/>
</dbReference>